<dbReference type="RefSeq" id="WP_089374110.1">
    <property type="nucleotide sequence ID" value="NZ_BMEP01000005.1"/>
</dbReference>
<dbReference type="PANTHER" id="PTHR14269">
    <property type="entry name" value="CDP-DIACYLGLYCEROL--GLYCEROL-3-PHOSPHATE 3-PHOSPHATIDYLTRANSFERASE-RELATED"/>
    <property type="match status" value="1"/>
</dbReference>
<evidence type="ECO:0000256" key="4">
    <source>
        <dbReference type="ARBA" id="ARBA00022679"/>
    </source>
</evidence>
<evidence type="ECO:0000313" key="14">
    <source>
        <dbReference type="Proteomes" id="UP000198379"/>
    </source>
</evidence>
<feature type="transmembrane region" description="Helical" evidence="12">
    <location>
        <begin position="133"/>
        <end position="155"/>
    </location>
</feature>
<organism evidence="13 14">
    <name type="scientific">Dokdonia pacifica</name>
    <dbReference type="NCBI Taxonomy" id="1627892"/>
    <lineage>
        <taxon>Bacteria</taxon>
        <taxon>Pseudomonadati</taxon>
        <taxon>Bacteroidota</taxon>
        <taxon>Flavobacteriia</taxon>
        <taxon>Flavobacteriales</taxon>
        <taxon>Flavobacteriaceae</taxon>
        <taxon>Dokdonia</taxon>
    </lineage>
</organism>
<dbReference type="PROSITE" id="PS51257">
    <property type="entry name" value="PROKAR_LIPOPROTEIN"/>
    <property type="match status" value="1"/>
</dbReference>
<comment type="similarity">
    <text evidence="2 11">Belongs to the CDP-alcohol phosphatidyltransferase class-I family.</text>
</comment>
<dbReference type="GO" id="GO:0016780">
    <property type="term" value="F:phosphotransferase activity, for other substituted phosphate groups"/>
    <property type="evidence" value="ECO:0007669"/>
    <property type="project" value="InterPro"/>
</dbReference>
<dbReference type="AlphaFoldDB" id="A0A239EA97"/>
<evidence type="ECO:0000256" key="2">
    <source>
        <dbReference type="ARBA" id="ARBA00010441"/>
    </source>
</evidence>
<keyword evidence="14" id="KW-1185">Reference proteome</keyword>
<dbReference type="OrthoDB" id="9777147at2"/>
<keyword evidence="4 11" id="KW-0808">Transferase</keyword>
<evidence type="ECO:0000256" key="1">
    <source>
        <dbReference type="ARBA" id="ARBA00004141"/>
    </source>
</evidence>
<evidence type="ECO:0000256" key="3">
    <source>
        <dbReference type="ARBA" id="ARBA00022516"/>
    </source>
</evidence>
<evidence type="ECO:0000256" key="10">
    <source>
        <dbReference type="ARBA" id="ARBA00023264"/>
    </source>
</evidence>
<feature type="transmembrane region" description="Helical" evidence="12">
    <location>
        <begin position="105"/>
        <end position="121"/>
    </location>
</feature>
<name>A0A239EA97_9FLAO</name>
<evidence type="ECO:0000256" key="12">
    <source>
        <dbReference type="SAM" id="Phobius"/>
    </source>
</evidence>
<evidence type="ECO:0000256" key="11">
    <source>
        <dbReference type="RuleBase" id="RU003750"/>
    </source>
</evidence>
<keyword evidence="10" id="KW-1208">Phospholipid metabolism</keyword>
<gene>
    <name evidence="13" type="ORF">SAMN06265376_11528</name>
</gene>
<comment type="subcellular location">
    <subcellularLocation>
        <location evidence="1">Membrane</location>
        <topology evidence="1">Multi-pass membrane protein</topology>
    </subcellularLocation>
</comment>
<dbReference type="GO" id="GO:0016020">
    <property type="term" value="C:membrane"/>
    <property type="evidence" value="ECO:0007669"/>
    <property type="project" value="UniProtKB-SubCell"/>
</dbReference>
<keyword evidence="5 12" id="KW-0812">Transmembrane</keyword>
<evidence type="ECO:0000256" key="7">
    <source>
        <dbReference type="ARBA" id="ARBA00023098"/>
    </source>
</evidence>
<keyword evidence="3" id="KW-0444">Lipid biosynthesis</keyword>
<evidence type="ECO:0000313" key="13">
    <source>
        <dbReference type="EMBL" id="SNS41527.1"/>
    </source>
</evidence>
<dbReference type="InterPro" id="IPR043130">
    <property type="entry name" value="CDP-OH_PTrfase_TM_dom"/>
</dbReference>
<keyword evidence="8 12" id="KW-0472">Membrane</keyword>
<feature type="transmembrane region" description="Helical" evidence="12">
    <location>
        <begin position="33"/>
        <end position="55"/>
    </location>
</feature>
<sequence length="248" mass="27799">MGFKKYIPNALTMGNLLSGCIAVLFAVHDQMEYVAFFVALGIFFDFFDGFFARLFNVQSEVGLQLDSLADMVTSGVVPGVVMYQLLLDATDIPWGASLEEHHFNIAYVGFIVTLASAYRLAKFNVDDRQTNSFIGLPTPANTLFIISIPLILMYGEYAFAKAVFTNPYALIGIAIASSYMLNAEIHLFALKFKTWGFAKNKIRYLFILTSIVLIIFLQYLAIPLLIVLYVLLSLIFPDKDINYSTKNE</sequence>
<evidence type="ECO:0000256" key="9">
    <source>
        <dbReference type="ARBA" id="ARBA00023209"/>
    </source>
</evidence>
<feature type="transmembrane region" description="Helical" evidence="12">
    <location>
        <begin position="167"/>
        <end position="190"/>
    </location>
</feature>
<keyword evidence="9" id="KW-0594">Phospholipid biosynthesis</keyword>
<dbReference type="Gene3D" id="1.20.120.1760">
    <property type="match status" value="1"/>
</dbReference>
<evidence type="ECO:0000256" key="5">
    <source>
        <dbReference type="ARBA" id="ARBA00022692"/>
    </source>
</evidence>
<feature type="transmembrane region" description="Helical" evidence="12">
    <location>
        <begin position="202"/>
        <end position="232"/>
    </location>
</feature>
<dbReference type="Pfam" id="PF01066">
    <property type="entry name" value="CDP-OH_P_transf"/>
    <property type="match status" value="1"/>
</dbReference>
<dbReference type="InterPro" id="IPR050324">
    <property type="entry name" value="CDP-alcohol_PTase-I"/>
</dbReference>
<dbReference type="EMBL" id="FZNY01000015">
    <property type="protein sequence ID" value="SNS41527.1"/>
    <property type="molecule type" value="Genomic_DNA"/>
</dbReference>
<evidence type="ECO:0000256" key="8">
    <source>
        <dbReference type="ARBA" id="ARBA00023136"/>
    </source>
</evidence>
<dbReference type="GO" id="GO:0008654">
    <property type="term" value="P:phospholipid biosynthetic process"/>
    <property type="evidence" value="ECO:0007669"/>
    <property type="project" value="UniProtKB-KW"/>
</dbReference>
<dbReference type="PROSITE" id="PS00379">
    <property type="entry name" value="CDP_ALCOHOL_P_TRANSF"/>
    <property type="match status" value="1"/>
</dbReference>
<keyword evidence="7" id="KW-0443">Lipid metabolism</keyword>
<dbReference type="InterPro" id="IPR048254">
    <property type="entry name" value="CDP_ALCOHOL_P_TRANSF_CS"/>
</dbReference>
<evidence type="ECO:0000256" key="6">
    <source>
        <dbReference type="ARBA" id="ARBA00022989"/>
    </source>
</evidence>
<proteinExistence type="inferred from homology"/>
<dbReference type="Proteomes" id="UP000198379">
    <property type="component" value="Unassembled WGS sequence"/>
</dbReference>
<dbReference type="PANTHER" id="PTHR14269:SF61">
    <property type="entry name" value="CDP-DIACYLGLYCEROL--SERINE O-PHOSPHATIDYLTRANSFERASE"/>
    <property type="match status" value="1"/>
</dbReference>
<feature type="transmembrane region" description="Helical" evidence="12">
    <location>
        <begin position="67"/>
        <end position="85"/>
    </location>
</feature>
<dbReference type="InterPro" id="IPR000462">
    <property type="entry name" value="CDP-OH_P_trans"/>
</dbReference>
<reference evidence="13 14" key="1">
    <citation type="submission" date="2017-06" db="EMBL/GenBank/DDBJ databases">
        <authorList>
            <person name="Kim H.J."/>
            <person name="Triplett B.A."/>
        </authorList>
    </citation>
    <scope>NUCLEOTIDE SEQUENCE [LARGE SCALE GENOMIC DNA]</scope>
    <source>
        <strain evidence="13 14">DSM 25597</strain>
    </source>
</reference>
<accession>A0A239EA97</accession>
<keyword evidence="6 12" id="KW-1133">Transmembrane helix</keyword>
<protein>
    <submittedName>
        <fullName evidence="13">CDP-diacylglycerol---serine O-phosphatidyltransferase</fullName>
    </submittedName>
</protein>
<feature type="transmembrane region" description="Helical" evidence="12">
    <location>
        <begin position="7"/>
        <end position="27"/>
    </location>
</feature>